<evidence type="ECO:0000313" key="10">
    <source>
        <dbReference type="EMBL" id="KAJ3437614.1"/>
    </source>
</evidence>
<dbReference type="GO" id="GO:0005768">
    <property type="term" value="C:endosome"/>
    <property type="evidence" value="ECO:0007669"/>
    <property type="project" value="TreeGrafter"/>
</dbReference>
<feature type="region of interest" description="Disordered" evidence="7">
    <location>
        <begin position="221"/>
        <end position="248"/>
    </location>
</feature>
<feature type="domain" description="PI3K/PI4K catalytic" evidence="8">
    <location>
        <begin position="514"/>
        <end position="781"/>
    </location>
</feature>
<dbReference type="InterPro" id="IPR042236">
    <property type="entry name" value="PI3K_accessory_sf"/>
</dbReference>
<evidence type="ECO:0000256" key="6">
    <source>
        <dbReference type="ARBA" id="ARBA00023985"/>
    </source>
</evidence>
<evidence type="ECO:0000313" key="11">
    <source>
        <dbReference type="Proteomes" id="UP001146793"/>
    </source>
</evidence>
<dbReference type="SUPFAM" id="SSF56112">
    <property type="entry name" value="Protein kinase-like (PK-like)"/>
    <property type="match status" value="1"/>
</dbReference>
<dbReference type="InterPro" id="IPR016024">
    <property type="entry name" value="ARM-type_fold"/>
</dbReference>
<feature type="compositionally biased region" description="Basic and acidic residues" evidence="7">
    <location>
        <begin position="222"/>
        <end position="248"/>
    </location>
</feature>
<dbReference type="InterPro" id="IPR036940">
    <property type="entry name" value="PI3/4_kinase_cat_sf"/>
</dbReference>
<comment type="catalytic activity">
    <reaction evidence="6">
        <text>a 1,2-diacyl-sn-glycero-3-phospho-(1D-myo-inositol) + ATP = a 1,2-diacyl-sn-glycero-3-phospho-(1D-myo-inositol-3-phosphate) + ADP + H(+)</text>
        <dbReference type="Rhea" id="RHEA:12709"/>
        <dbReference type="ChEBI" id="CHEBI:15378"/>
        <dbReference type="ChEBI" id="CHEBI:30616"/>
        <dbReference type="ChEBI" id="CHEBI:57880"/>
        <dbReference type="ChEBI" id="CHEBI:58088"/>
        <dbReference type="ChEBI" id="CHEBI:456216"/>
        <dbReference type="EC" id="2.7.1.137"/>
    </reaction>
    <physiologicalReaction direction="left-to-right" evidence="6">
        <dbReference type="Rhea" id="RHEA:12710"/>
    </physiologicalReaction>
</comment>
<organism evidence="10 11">
    <name type="scientific">Anaeramoeba flamelloides</name>
    <dbReference type="NCBI Taxonomy" id="1746091"/>
    <lineage>
        <taxon>Eukaryota</taxon>
        <taxon>Metamonada</taxon>
        <taxon>Anaeramoebidae</taxon>
        <taxon>Anaeramoeba</taxon>
    </lineage>
</organism>
<dbReference type="PROSITE" id="PS00915">
    <property type="entry name" value="PI3_4_KINASE_1"/>
    <property type="match status" value="1"/>
</dbReference>
<evidence type="ECO:0000256" key="5">
    <source>
        <dbReference type="ARBA" id="ARBA00022840"/>
    </source>
</evidence>
<dbReference type="PROSITE" id="PS51545">
    <property type="entry name" value="PIK_HELICAL"/>
    <property type="match status" value="1"/>
</dbReference>
<dbReference type="GO" id="GO:0005777">
    <property type="term" value="C:peroxisome"/>
    <property type="evidence" value="ECO:0007669"/>
    <property type="project" value="TreeGrafter"/>
</dbReference>
<dbReference type="PROSITE" id="PS50290">
    <property type="entry name" value="PI3_4_KINASE_3"/>
    <property type="match status" value="1"/>
</dbReference>
<keyword evidence="4" id="KW-0418">Kinase</keyword>
<evidence type="ECO:0000256" key="4">
    <source>
        <dbReference type="ARBA" id="ARBA00022777"/>
    </source>
</evidence>
<dbReference type="SMART" id="SM00145">
    <property type="entry name" value="PI3Ka"/>
    <property type="match status" value="1"/>
</dbReference>
<dbReference type="CDD" id="cd00896">
    <property type="entry name" value="PI3Kc_III"/>
    <property type="match status" value="1"/>
</dbReference>
<dbReference type="GO" id="GO:0006897">
    <property type="term" value="P:endocytosis"/>
    <property type="evidence" value="ECO:0007669"/>
    <property type="project" value="TreeGrafter"/>
</dbReference>
<dbReference type="AlphaFoldDB" id="A0AAV7Z966"/>
<dbReference type="Gene3D" id="1.25.40.70">
    <property type="entry name" value="Phosphatidylinositol 3-kinase, accessory domain (PIK)"/>
    <property type="match status" value="1"/>
</dbReference>
<keyword evidence="5" id="KW-0067">ATP-binding</keyword>
<evidence type="ECO:0000256" key="2">
    <source>
        <dbReference type="ARBA" id="ARBA00022679"/>
    </source>
</evidence>
<gene>
    <name evidence="10" type="ORF">M0812_16779</name>
</gene>
<dbReference type="GO" id="GO:0000407">
    <property type="term" value="C:phagophore assembly site"/>
    <property type="evidence" value="ECO:0007669"/>
    <property type="project" value="TreeGrafter"/>
</dbReference>
<dbReference type="GO" id="GO:0034271">
    <property type="term" value="C:phosphatidylinositol 3-kinase complex, class III, type I"/>
    <property type="evidence" value="ECO:0007669"/>
    <property type="project" value="TreeGrafter"/>
</dbReference>
<accession>A0AAV7Z966</accession>
<dbReference type="Pfam" id="PF00454">
    <property type="entry name" value="PI3_PI4_kinase"/>
    <property type="match status" value="1"/>
</dbReference>
<name>A0AAV7Z966_9EUKA</name>
<feature type="domain" description="PIK helical" evidence="9">
    <location>
        <begin position="258"/>
        <end position="442"/>
    </location>
</feature>
<dbReference type="Gene3D" id="3.30.1010.10">
    <property type="entry name" value="Phosphatidylinositol 3-kinase Catalytic Subunit, Chain A, domain 4"/>
    <property type="match status" value="1"/>
</dbReference>
<dbReference type="EMBL" id="JANTQA010000033">
    <property type="protein sequence ID" value="KAJ3437614.1"/>
    <property type="molecule type" value="Genomic_DNA"/>
</dbReference>
<keyword evidence="3" id="KW-0547">Nucleotide-binding</keyword>
<dbReference type="FunFam" id="3.30.1010.10:FF:000002">
    <property type="entry name" value="Phosphatidylinositol 3-kinase catalytic subunit type 3"/>
    <property type="match status" value="1"/>
</dbReference>
<dbReference type="InterPro" id="IPR015433">
    <property type="entry name" value="PI3/4_kinase"/>
</dbReference>
<dbReference type="GO" id="GO:0005524">
    <property type="term" value="F:ATP binding"/>
    <property type="evidence" value="ECO:0007669"/>
    <property type="project" value="UniProtKB-KW"/>
</dbReference>
<protein>
    <recommendedName>
        <fullName evidence="1">phosphatidylinositol 3-kinase</fullName>
        <ecNumber evidence="1">2.7.1.137</ecNumber>
    </recommendedName>
</protein>
<evidence type="ECO:0000259" key="8">
    <source>
        <dbReference type="PROSITE" id="PS50290"/>
    </source>
</evidence>
<evidence type="ECO:0000256" key="7">
    <source>
        <dbReference type="SAM" id="MobiDB-lite"/>
    </source>
</evidence>
<dbReference type="SUPFAM" id="SSF48371">
    <property type="entry name" value="ARM repeat"/>
    <property type="match status" value="1"/>
</dbReference>
<keyword evidence="2" id="KW-0808">Transferase</keyword>
<dbReference type="InterPro" id="IPR000403">
    <property type="entry name" value="PI3/4_kinase_cat_dom"/>
</dbReference>
<feature type="compositionally biased region" description="Basic and acidic residues" evidence="7">
    <location>
        <begin position="103"/>
        <end position="118"/>
    </location>
</feature>
<dbReference type="PANTHER" id="PTHR10048">
    <property type="entry name" value="PHOSPHATIDYLINOSITOL KINASE"/>
    <property type="match status" value="1"/>
</dbReference>
<dbReference type="GO" id="GO:0034272">
    <property type="term" value="C:phosphatidylinositol 3-kinase complex, class III, type II"/>
    <property type="evidence" value="ECO:0007669"/>
    <property type="project" value="TreeGrafter"/>
</dbReference>
<proteinExistence type="predicted"/>
<evidence type="ECO:0000256" key="3">
    <source>
        <dbReference type="ARBA" id="ARBA00022741"/>
    </source>
</evidence>
<comment type="caution">
    <text evidence="10">The sequence shown here is derived from an EMBL/GenBank/DDBJ whole genome shotgun (WGS) entry which is preliminary data.</text>
</comment>
<dbReference type="EC" id="2.7.1.137" evidence="1"/>
<sequence>MSLTQKQKFKNNLTYFQDLENGPTELPKHEFREQQLELCKTQMEQLTNTSPQTKFYSIQQQIIRTPKQNTRLQKKIISKRIQKHEKGSRSVPQKRKKPRQKKPFKEKGSELKQSEKQSKKNGNKKKKQKRPRSYSIDKYSSFKKSKSYSNINQNILFQRNLWSSRDTLFLGSNAKTKTKTKTNKKRKRKKKIFSKVETSNIKLEQSRKVIKEQFSKQLIPEKNYEREKEKEKEKENEKGKENETEDPYRKRGVNLIAQQVMKVPSEKEMEKIQEIIRYPSIFEMTDREKNLIWYWRIYLSKSKWKGALPCFIRSIDFNNEQEITEMKKLISKFDELGVVSSLELLSKSYQNPFVREMAVNRLKKCEDDELQLYLLQIVQGLRYEKDENSPLSTFLIQRASKNPILGNFFYWYVGNERKDKDFPIFARVHLQYARVLLGNEMGKLCLKVLHRQEDLINNLKQLANEATNYSKNRKKNKLYLSWLLENDQKYSNLKNFEKDIPLPLNPLKVVVGIDPKSVIIFKSALNPIKIDFITNLNEKVPIIFKRGDDLRQDQLALQLFTIMDNLLKKENMDLQFTIYDVISNSPEEGMVEFVQAKSLASVLKENNGKLAEYFKKTNPDNSTEYGFSSSVMESYVRSCAGYSVITYLLGVGDRHLDNLMVSPNGRLLHIDFGYILGHDPKPFPPPMKLCKEMIVAMGGMKSKQYLYLKKLCGEAYIILRKHSRLIINLLTLMIDANIPDIAIDPKNSITKMQERFRLDLNKNQAIEFIEKKIDESVGALFAVVIEKLHSWAQYWRS</sequence>
<evidence type="ECO:0000256" key="1">
    <source>
        <dbReference type="ARBA" id="ARBA00012073"/>
    </source>
</evidence>
<dbReference type="GO" id="GO:0048015">
    <property type="term" value="P:phosphatidylinositol-mediated signaling"/>
    <property type="evidence" value="ECO:0007669"/>
    <property type="project" value="TreeGrafter"/>
</dbReference>
<feature type="region of interest" description="Disordered" evidence="7">
    <location>
        <begin position="78"/>
        <end position="139"/>
    </location>
</feature>
<dbReference type="InterPro" id="IPR001263">
    <property type="entry name" value="PI3K_accessory_dom"/>
</dbReference>
<feature type="compositionally biased region" description="Basic residues" evidence="7">
    <location>
        <begin position="119"/>
        <end position="132"/>
    </location>
</feature>
<reference evidence="10" key="1">
    <citation type="submission" date="2022-08" db="EMBL/GenBank/DDBJ databases">
        <title>Novel sulphate-reducing endosymbionts in the free-living metamonad Anaeramoeba.</title>
        <authorList>
            <person name="Jerlstrom-Hultqvist J."/>
            <person name="Cepicka I."/>
            <person name="Gallot-Lavallee L."/>
            <person name="Salas-Leiva D."/>
            <person name="Curtis B.A."/>
            <person name="Zahonova K."/>
            <person name="Pipaliya S."/>
            <person name="Dacks J."/>
            <person name="Roger A.J."/>
        </authorList>
    </citation>
    <scope>NUCLEOTIDE SEQUENCE</scope>
    <source>
        <strain evidence="10">Busselton2</strain>
    </source>
</reference>
<dbReference type="SMART" id="SM00146">
    <property type="entry name" value="PI3Kc"/>
    <property type="match status" value="1"/>
</dbReference>
<dbReference type="Pfam" id="PF00613">
    <property type="entry name" value="PI3Ka"/>
    <property type="match status" value="1"/>
</dbReference>
<dbReference type="FunFam" id="1.10.1070.11:FF:000002">
    <property type="entry name" value="Phosphatidylinositol 3-kinase catalytic subunit type 3"/>
    <property type="match status" value="1"/>
</dbReference>
<dbReference type="InterPro" id="IPR011009">
    <property type="entry name" value="Kinase-like_dom_sf"/>
</dbReference>
<dbReference type="GO" id="GO:0016303">
    <property type="term" value="F:1-phosphatidylinositol-3-kinase activity"/>
    <property type="evidence" value="ECO:0007669"/>
    <property type="project" value="UniProtKB-EC"/>
</dbReference>
<dbReference type="PANTHER" id="PTHR10048:SF7">
    <property type="entry name" value="PHOSPHATIDYLINOSITOL 3-KINASE CATALYTIC SUBUNIT TYPE 3"/>
    <property type="match status" value="1"/>
</dbReference>
<dbReference type="Proteomes" id="UP001146793">
    <property type="component" value="Unassembled WGS sequence"/>
</dbReference>
<dbReference type="PROSITE" id="PS00916">
    <property type="entry name" value="PI3_4_KINASE_2"/>
    <property type="match status" value="1"/>
</dbReference>
<dbReference type="GO" id="GO:0000045">
    <property type="term" value="P:autophagosome assembly"/>
    <property type="evidence" value="ECO:0007669"/>
    <property type="project" value="TreeGrafter"/>
</dbReference>
<dbReference type="InterPro" id="IPR018936">
    <property type="entry name" value="PI3/4_kinase_CS"/>
</dbReference>
<dbReference type="InterPro" id="IPR057756">
    <property type="entry name" value="PI3-kinase_type3/VPS34_cat"/>
</dbReference>
<dbReference type="Gene3D" id="1.10.1070.11">
    <property type="entry name" value="Phosphatidylinositol 3-/4-kinase, catalytic domain"/>
    <property type="match status" value="1"/>
</dbReference>
<evidence type="ECO:0000259" key="9">
    <source>
        <dbReference type="PROSITE" id="PS51545"/>
    </source>
</evidence>
<feature type="compositionally biased region" description="Basic residues" evidence="7">
    <location>
        <begin position="92"/>
        <end position="102"/>
    </location>
</feature>